<feature type="transmembrane region" description="Helical" evidence="7">
    <location>
        <begin position="250"/>
        <end position="272"/>
    </location>
</feature>
<comment type="similarity">
    <text evidence="7">Belongs to the binding-protein-dependent transport system permease family.</text>
</comment>
<keyword evidence="6 7" id="KW-0472">Membrane</keyword>
<dbReference type="Pfam" id="PF00528">
    <property type="entry name" value="BPD_transp_1"/>
    <property type="match status" value="1"/>
</dbReference>
<dbReference type="Pfam" id="PF19300">
    <property type="entry name" value="BPD_transp_1_N"/>
    <property type="match status" value="1"/>
</dbReference>
<gene>
    <name evidence="9" type="ORF">BIV57_11500</name>
</gene>
<keyword evidence="3" id="KW-1003">Cell membrane</keyword>
<comment type="subcellular location">
    <subcellularLocation>
        <location evidence="1 7">Cell membrane</location>
        <topology evidence="1 7">Multi-pass membrane protein</topology>
    </subcellularLocation>
</comment>
<feature type="domain" description="ABC transmembrane type-1" evidence="8">
    <location>
        <begin position="106"/>
        <end position="315"/>
    </location>
</feature>
<dbReference type="Gene3D" id="1.10.3720.10">
    <property type="entry name" value="MetI-like"/>
    <property type="match status" value="1"/>
</dbReference>
<dbReference type="InterPro" id="IPR000515">
    <property type="entry name" value="MetI-like"/>
</dbReference>
<feature type="transmembrane region" description="Helical" evidence="7">
    <location>
        <begin position="186"/>
        <end position="207"/>
    </location>
</feature>
<proteinExistence type="inferred from homology"/>
<keyword evidence="2 7" id="KW-0813">Transport</keyword>
<evidence type="ECO:0000256" key="3">
    <source>
        <dbReference type="ARBA" id="ARBA00022475"/>
    </source>
</evidence>
<keyword evidence="4 7" id="KW-0812">Transmembrane</keyword>
<feature type="transmembrane region" description="Helical" evidence="7">
    <location>
        <begin position="12"/>
        <end position="30"/>
    </location>
</feature>
<reference evidence="9 10" key="1">
    <citation type="submission" date="2016-10" db="EMBL/GenBank/DDBJ databases">
        <title>Genome sequence of Streptomyces gilvigriseus MUSC 26.</title>
        <authorList>
            <person name="Lee L.-H."/>
            <person name="Ser H.-L."/>
        </authorList>
    </citation>
    <scope>NUCLEOTIDE SEQUENCE [LARGE SCALE GENOMIC DNA]</scope>
    <source>
        <strain evidence="9 10">MUSC 26</strain>
    </source>
</reference>
<dbReference type="AlphaFoldDB" id="A0A1J7C726"/>
<evidence type="ECO:0000256" key="2">
    <source>
        <dbReference type="ARBA" id="ARBA00022448"/>
    </source>
</evidence>
<feature type="transmembrane region" description="Helical" evidence="7">
    <location>
        <begin position="154"/>
        <end position="174"/>
    </location>
</feature>
<name>A0A1J7C726_9ACTN</name>
<evidence type="ECO:0000256" key="4">
    <source>
        <dbReference type="ARBA" id="ARBA00022692"/>
    </source>
</evidence>
<dbReference type="PANTHER" id="PTHR43163">
    <property type="entry name" value="DIPEPTIDE TRANSPORT SYSTEM PERMEASE PROTEIN DPPB-RELATED"/>
    <property type="match status" value="1"/>
</dbReference>
<dbReference type="SUPFAM" id="SSF161098">
    <property type="entry name" value="MetI-like"/>
    <property type="match status" value="1"/>
</dbReference>
<sequence>MLRFLIRRALGALVVLILISAITYGLFWAVPRDPAMLSCGRDCTASALKIIHHNLGTDEPIYLQYWHYMVGIFAGRHFPVGNCPAPCLGYSFDESTPVWPIITGRLPVTISLAIGGSVVFLIVGVGLGMIAAARRGKLIDKVATTLSMFMYSMQIYFLGPIALAILVYGLHLFNNPAYVPFTENPWGWFVGLLIPWAVLATIFVGAYTRMTRSLLIEQFQEEHVKMARAKGMSTPFVFFRYAWRGALSMIITQFGMDFSSLLGGAIITEYTFSLQGLGAFSVEATDKSDLPSIMGIMLFGAALIVIFNAAIDACYAVIDPRVRLN</sequence>
<dbReference type="OrthoDB" id="147639at2"/>
<evidence type="ECO:0000256" key="5">
    <source>
        <dbReference type="ARBA" id="ARBA00022989"/>
    </source>
</evidence>
<evidence type="ECO:0000256" key="6">
    <source>
        <dbReference type="ARBA" id="ARBA00023136"/>
    </source>
</evidence>
<dbReference type="InterPro" id="IPR035906">
    <property type="entry name" value="MetI-like_sf"/>
</dbReference>
<evidence type="ECO:0000259" key="8">
    <source>
        <dbReference type="PROSITE" id="PS50928"/>
    </source>
</evidence>
<dbReference type="STRING" id="1428644.BIV57_11500"/>
<dbReference type="PANTHER" id="PTHR43163:SF6">
    <property type="entry name" value="DIPEPTIDE TRANSPORT SYSTEM PERMEASE PROTEIN DPPB-RELATED"/>
    <property type="match status" value="1"/>
</dbReference>
<feature type="transmembrane region" description="Helical" evidence="7">
    <location>
        <begin position="292"/>
        <end position="318"/>
    </location>
</feature>
<keyword evidence="5 7" id="KW-1133">Transmembrane helix</keyword>
<evidence type="ECO:0000256" key="1">
    <source>
        <dbReference type="ARBA" id="ARBA00004651"/>
    </source>
</evidence>
<protein>
    <submittedName>
        <fullName evidence="9">ABC transporter permease</fullName>
    </submittedName>
</protein>
<dbReference type="GO" id="GO:0005886">
    <property type="term" value="C:plasma membrane"/>
    <property type="evidence" value="ECO:0007669"/>
    <property type="project" value="UniProtKB-SubCell"/>
</dbReference>
<dbReference type="RefSeq" id="WP_071656688.1">
    <property type="nucleotide sequence ID" value="NZ_MLCF01000056.1"/>
</dbReference>
<evidence type="ECO:0000313" key="9">
    <source>
        <dbReference type="EMBL" id="OIV37360.1"/>
    </source>
</evidence>
<dbReference type="CDD" id="cd06261">
    <property type="entry name" value="TM_PBP2"/>
    <property type="match status" value="1"/>
</dbReference>
<evidence type="ECO:0000313" key="10">
    <source>
        <dbReference type="Proteomes" id="UP000243342"/>
    </source>
</evidence>
<dbReference type="InterPro" id="IPR045621">
    <property type="entry name" value="BPD_transp_1_N"/>
</dbReference>
<organism evidence="9 10">
    <name type="scientific">Mangrovactinospora gilvigrisea</name>
    <dbReference type="NCBI Taxonomy" id="1428644"/>
    <lineage>
        <taxon>Bacteria</taxon>
        <taxon>Bacillati</taxon>
        <taxon>Actinomycetota</taxon>
        <taxon>Actinomycetes</taxon>
        <taxon>Kitasatosporales</taxon>
        <taxon>Streptomycetaceae</taxon>
        <taxon>Mangrovactinospora</taxon>
    </lineage>
</organism>
<keyword evidence="10" id="KW-1185">Reference proteome</keyword>
<dbReference type="EMBL" id="MLCF01000056">
    <property type="protein sequence ID" value="OIV37360.1"/>
    <property type="molecule type" value="Genomic_DNA"/>
</dbReference>
<comment type="caution">
    <text evidence="9">The sequence shown here is derived from an EMBL/GenBank/DDBJ whole genome shotgun (WGS) entry which is preliminary data.</text>
</comment>
<evidence type="ECO:0000256" key="7">
    <source>
        <dbReference type="RuleBase" id="RU363032"/>
    </source>
</evidence>
<feature type="transmembrane region" description="Helical" evidence="7">
    <location>
        <begin position="108"/>
        <end position="133"/>
    </location>
</feature>
<accession>A0A1J7C726</accession>
<dbReference type="PROSITE" id="PS50928">
    <property type="entry name" value="ABC_TM1"/>
    <property type="match status" value="1"/>
</dbReference>
<dbReference type="Proteomes" id="UP000243342">
    <property type="component" value="Unassembled WGS sequence"/>
</dbReference>
<dbReference type="GO" id="GO:0055085">
    <property type="term" value="P:transmembrane transport"/>
    <property type="evidence" value="ECO:0007669"/>
    <property type="project" value="InterPro"/>
</dbReference>